<proteinExistence type="predicted"/>
<dbReference type="SUPFAM" id="SSF52058">
    <property type="entry name" value="L domain-like"/>
    <property type="match status" value="1"/>
</dbReference>
<dbReference type="InterPro" id="IPR011330">
    <property type="entry name" value="Glyco_hydro/deAcase_b/a-brl"/>
</dbReference>
<dbReference type="EMBL" id="CP126114">
    <property type="protein sequence ID" value="WHY89109.1"/>
    <property type="molecule type" value="Genomic_DNA"/>
</dbReference>
<dbReference type="Proteomes" id="UP001178288">
    <property type="component" value="Chromosome"/>
</dbReference>
<dbReference type="KEGG" id="nnv:QNH39_21595"/>
<evidence type="ECO:0000259" key="1">
    <source>
        <dbReference type="Pfam" id="PF01522"/>
    </source>
</evidence>
<organism evidence="2 3">
    <name type="scientific">Neobacillus novalis</name>
    <dbReference type="NCBI Taxonomy" id="220687"/>
    <lineage>
        <taxon>Bacteria</taxon>
        <taxon>Bacillati</taxon>
        <taxon>Bacillota</taxon>
        <taxon>Bacilli</taxon>
        <taxon>Bacillales</taxon>
        <taxon>Bacillaceae</taxon>
        <taxon>Neobacillus</taxon>
    </lineage>
</organism>
<dbReference type="Gene3D" id="3.20.20.370">
    <property type="entry name" value="Glycoside hydrolase/deacetylase"/>
    <property type="match status" value="1"/>
</dbReference>
<dbReference type="GO" id="GO:0016810">
    <property type="term" value="F:hydrolase activity, acting on carbon-nitrogen (but not peptide) bonds"/>
    <property type="evidence" value="ECO:0007669"/>
    <property type="project" value="InterPro"/>
</dbReference>
<dbReference type="AlphaFoldDB" id="A0AA95MV48"/>
<dbReference type="InterPro" id="IPR001611">
    <property type="entry name" value="Leu-rich_rpt"/>
</dbReference>
<accession>A0AA95MV48</accession>
<dbReference type="Pfam" id="PF01522">
    <property type="entry name" value="Polysacc_deac_1"/>
    <property type="match status" value="1"/>
</dbReference>
<dbReference type="PROSITE" id="PS51450">
    <property type="entry name" value="LRR"/>
    <property type="match status" value="1"/>
</dbReference>
<gene>
    <name evidence="2" type="ORF">QNH39_21595</name>
</gene>
<protein>
    <submittedName>
        <fullName evidence="2">Polysaccharide deacetylase family protein</fullName>
    </submittedName>
</protein>
<reference evidence="2" key="1">
    <citation type="submission" date="2023-05" db="EMBL/GenBank/DDBJ databases">
        <title>Comparative genomics of Bacillaceae isolates and their secondary metabolite potential.</title>
        <authorList>
            <person name="Song L."/>
            <person name="Nielsen L.J."/>
            <person name="Mohite O."/>
            <person name="Xu X."/>
            <person name="Weber T."/>
            <person name="Kovacs A.T."/>
        </authorList>
    </citation>
    <scope>NUCLEOTIDE SEQUENCE</scope>
    <source>
        <strain evidence="2">XLM17</strain>
    </source>
</reference>
<dbReference type="Gene3D" id="3.80.10.10">
    <property type="entry name" value="Ribonuclease Inhibitor"/>
    <property type="match status" value="1"/>
</dbReference>
<dbReference type="RefSeq" id="WP_082804978.1">
    <property type="nucleotide sequence ID" value="NZ_CP126114.1"/>
</dbReference>
<dbReference type="SUPFAM" id="SSF88713">
    <property type="entry name" value="Glycoside hydrolase/deacetylase"/>
    <property type="match status" value="1"/>
</dbReference>
<evidence type="ECO:0000313" key="3">
    <source>
        <dbReference type="Proteomes" id="UP001178288"/>
    </source>
</evidence>
<sequence>MKIDLKIFKSFMELYYNWRYWGNLYKSMKRHSQFNNTNKELSLSYINKPGIAFSFDDSYRINDWYQYGKDLFGYYDVKVTFNINAIHHFEGKRKHTQEEIDKLLELQSSGHEIAHHGYKHRKATDYSNEFGLNKWVEDEIVSLFNWMENQSHSITKEKFKKPVSFAFPHFVYNFDNIKELIPRHFKIARGHMIKDNLTSFNHTGFAPSICLDAFYSSNLYFVKKMMKIAKKSGRNLIITSHSILPKEIDWADFGWGEESIKSGTWRTTPTTIQAIIDAARKSDLEFYTTSEVAGVATFIDPNFEKYVRKLISNPSAEWIPISELCLIKEMDLSNKGISNLDGIQYFINLEKLNLNNNKITDFRLLEKLPKLKGLNSDNNPVKSVPRKRLSGV</sequence>
<dbReference type="GO" id="GO:0005975">
    <property type="term" value="P:carbohydrate metabolic process"/>
    <property type="evidence" value="ECO:0007669"/>
    <property type="project" value="InterPro"/>
</dbReference>
<dbReference type="InterPro" id="IPR002509">
    <property type="entry name" value="NODB_dom"/>
</dbReference>
<feature type="domain" description="NodB homology" evidence="1">
    <location>
        <begin position="48"/>
        <end position="129"/>
    </location>
</feature>
<dbReference type="InterPro" id="IPR032675">
    <property type="entry name" value="LRR_dom_sf"/>
</dbReference>
<keyword evidence="3" id="KW-1185">Reference proteome</keyword>
<name>A0AA95MV48_9BACI</name>
<evidence type="ECO:0000313" key="2">
    <source>
        <dbReference type="EMBL" id="WHY89109.1"/>
    </source>
</evidence>